<dbReference type="PANTHER" id="PTHR13794:SF58">
    <property type="entry name" value="MITOCHONDRIAL ENOLASE SUPERFAMILY MEMBER 1"/>
    <property type="match status" value="1"/>
</dbReference>
<dbReference type="Proteomes" id="UP000267223">
    <property type="component" value="Unassembled WGS sequence"/>
</dbReference>
<reference evidence="5 6" key="1">
    <citation type="submission" date="2018-11" db="EMBL/GenBank/DDBJ databases">
        <title>Draft genome sequence of Ferruginibacter sp. BO-59.</title>
        <authorList>
            <person name="Im W.T."/>
        </authorList>
    </citation>
    <scope>NUCLEOTIDE SEQUENCE [LARGE SCALE GENOMIC DNA]</scope>
    <source>
        <strain evidence="5 6">BO-59</strain>
    </source>
</reference>
<dbReference type="InterPro" id="IPR046945">
    <property type="entry name" value="RHMD-like"/>
</dbReference>
<dbReference type="CDD" id="cd03328">
    <property type="entry name" value="MR_like_3"/>
    <property type="match status" value="1"/>
</dbReference>
<dbReference type="InterPro" id="IPR013341">
    <property type="entry name" value="Mandelate_racemase_N_dom"/>
</dbReference>
<name>A0A3M9NLR0_9BACT</name>
<organism evidence="5 6">
    <name type="scientific">Hanamia caeni</name>
    <dbReference type="NCBI Taxonomy" id="2294116"/>
    <lineage>
        <taxon>Bacteria</taxon>
        <taxon>Pseudomonadati</taxon>
        <taxon>Bacteroidota</taxon>
        <taxon>Chitinophagia</taxon>
        <taxon>Chitinophagales</taxon>
        <taxon>Chitinophagaceae</taxon>
        <taxon>Hanamia</taxon>
    </lineage>
</organism>
<evidence type="ECO:0000256" key="3">
    <source>
        <dbReference type="ARBA" id="ARBA00022842"/>
    </source>
</evidence>
<dbReference type="InterPro" id="IPR036849">
    <property type="entry name" value="Enolase-like_C_sf"/>
</dbReference>
<evidence type="ECO:0000256" key="2">
    <source>
        <dbReference type="ARBA" id="ARBA00022723"/>
    </source>
</evidence>
<dbReference type="PANTHER" id="PTHR13794">
    <property type="entry name" value="ENOLASE SUPERFAMILY, MANDELATE RACEMASE"/>
    <property type="match status" value="1"/>
</dbReference>
<accession>A0A3M9NLR0</accession>
<dbReference type="SUPFAM" id="SSF54826">
    <property type="entry name" value="Enolase N-terminal domain-like"/>
    <property type="match status" value="1"/>
</dbReference>
<dbReference type="OrthoDB" id="9775391at2"/>
<comment type="cofactor">
    <cofactor evidence="1">
        <name>Mg(2+)</name>
        <dbReference type="ChEBI" id="CHEBI:18420"/>
    </cofactor>
</comment>
<evidence type="ECO:0000259" key="4">
    <source>
        <dbReference type="SMART" id="SM00922"/>
    </source>
</evidence>
<dbReference type="GO" id="GO:0016836">
    <property type="term" value="F:hydro-lyase activity"/>
    <property type="evidence" value="ECO:0007669"/>
    <property type="project" value="TreeGrafter"/>
</dbReference>
<dbReference type="InterPro" id="IPR029065">
    <property type="entry name" value="Enolase_C-like"/>
</dbReference>
<dbReference type="EMBL" id="RJJR01000002">
    <property type="protein sequence ID" value="RNI38729.1"/>
    <property type="molecule type" value="Genomic_DNA"/>
</dbReference>
<dbReference type="AlphaFoldDB" id="A0A3M9NLR0"/>
<feature type="domain" description="Mandelate racemase/muconate lactonizing enzyme C-terminal" evidence="4">
    <location>
        <begin position="145"/>
        <end position="241"/>
    </location>
</feature>
<dbReference type="RefSeq" id="WP_123119292.1">
    <property type="nucleotide sequence ID" value="NZ_RJJR01000002.1"/>
</dbReference>
<keyword evidence="2" id="KW-0479">Metal-binding</keyword>
<dbReference type="Pfam" id="PF02746">
    <property type="entry name" value="MR_MLE_N"/>
    <property type="match status" value="1"/>
</dbReference>
<keyword evidence="3" id="KW-0460">Magnesium</keyword>
<evidence type="ECO:0000313" key="5">
    <source>
        <dbReference type="EMBL" id="RNI38729.1"/>
    </source>
</evidence>
<dbReference type="SMART" id="SM00922">
    <property type="entry name" value="MR_MLE"/>
    <property type="match status" value="1"/>
</dbReference>
<dbReference type="Gene3D" id="3.20.20.120">
    <property type="entry name" value="Enolase-like C-terminal domain"/>
    <property type="match status" value="1"/>
</dbReference>
<dbReference type="GO" id="GO:0000287">
    <property type="term" value="F:magnesium ion binding"/>
    <property type="evidence" value="ECO:0007669"/>
    <property type="project" value="TreeGrafter"/>
</dbReference>
<protein>
    <submittedName>
        <fullName evidence="5">Mandelate racemase</fullName>
    </submittedName>
</protein>
<dbReference type="GO" id="GO:0016052">
    <property type="term" value="P:carbohydrate catabolic process"/>
    <property type="evidence" value="ECO:0007669"/>
    <property type="project" value="TreeGrafter"/>
</dbReference>
<proteinExistence type="predicted"/>
<dbReference type="SFLD" id="SFLDG00179">
    <property type="entry name" value="mandelate_racemase"/>
    <property type="match status" value="1"/>
</dbReference>
<dbReference type="InterPro" id="IPR013342">
    <property type="entry name" value="Mandelate_racemase_C"/>
</dbReference>
<sequence>MKSGEINISDVKVSAYTIPTDAPESDGTIEWNSTTLVLVTITAADKTGIGYSYADVSSAFFVEKNLKKIVLGKNAFDIPWIHKSMHDSVRNDSDSGIPAMAISATDNALWDLKAKILELPLALLLGKVRDDFQIYGSGGFTSYSIDRLQKQLGGWAEQGLTQVKMKIGREPEKDVERVKKAKEAVGKNCELFVDANGAYNAKQALEKAEQFAQIGVTWFEEPRPSTDLNGLHFIREHAPAKINIAAGEYGYHLSYFERMLDAGAVDVLQADATRCGGVSTFLKAGAVCQAHQLPFSSHCAPSLHLHPGLSLPGFFTAEYFYDHVRIENMLFDGVAQPVNGALHADVSRPGMGLEFKQQDAEKFKIFG</sequence>
<comment type="caution">
    <text evidence="5">The sequence shown here is derived from an EMBL/GenBank/DDBJ whole genome shotgun (WGS) entry which is preliminary data.</text>
</comment>
<dbReference type="GO" id="GO:0016854">
    <property type="term" value="F:racemase and epimerase activity"/>
    <property type="evidence" value="ECO:0007669"/>
    <property type="project" value="UniProtKB-ARBA"/>
</dbReference>
<keyword evidence="6" id="KW-1185">Reference proteome</keyword>
<evidence type="ECO:0000256" key="1">
    <source>
        <dbReference type="ARBA" id="ARBA00001946"/>
    </source>
</evidence>
<dbReference type="InterPro" id="IPR029017">
    <property type="entry name" value="Enolase-like_N"/>
</dbReference>
<gene>
    <name evidence="5" type="ORF">EFY79_03440</name>
</gene>
<dbReference type="Gene3D" id="3.30.390.10">
    <property type="entry name" value="Enolase-like, N-terminal domain"/>
    <property type="match status" value="1"/>
</dbReference>
<dbReference type="Pfam" id="PF13378">
    <property type="entry name" value="MR_MLE_C"/>
    <property type="match status" value="1"/>
</dbReference>
<dbReference type="SUPFAM" id="SSF51604">
    <property type="entry name" value="Enolase C-terminal domain-like"/>
    <property type="match status" value="1"/>
</dbReference>
<evidence type="ECO:0000313" key="6">
    <source>
        <dbReference type="Proteomes" id="UP000267223"/>
    </source>
</evidence>
<dbReference type="SFLD" id="SFLDS00001">
    <property type="entry name" value="Enolase"/>
    <property type="match status" value="1"/>
</dbReference>